<comment type="caution">
    <text evidence="1">The sequence shown here is derived from an EMBL/GenBank/DDBJ whole genome shotgun (WGS) entry which is preliminary data.</text>
</comment>
<sequence length="237" mass="27591">CGDSIPRVLYLDFLVESLDFEMWNFTCCRAGRARHPCPRCLVTQDLLHDLSRTFTERTTQSMRAVIKRARKAPNATQKEKILVDSGLHDVTHFMWVFRFSDPYRSTMYDLHFAESGEWGHHLWVLTMQLINEFGIDAQVIEAMAAFPRWRGLKHINDPLTKYFTDGETHFNISKTYGKSFAWPKHHFLVHMIQDILTKGVLRNGTTRTGEGMHQEVAQHYMHTNFRDVDSAPMIICS</sequence>
<feature type="non-terminal residue" evidence="1">
    <location>
        <position position="237"/>
    </location>
</feature>
<dbReference type="Proteomes" id="UP001219525">
    <property type="component" value="Unassembled WGS sequence"/>
</dbReference>
<evidence type="ECO:0000313" key="1">
    <source>
        <dbReference type="EMBL" id="KAJ7217073.1"/>
    </source>
</evidence>
<dbReference type="AlphaFoldDB" id="A0AAD6YFH4"/>
<keyword evidence="2" id="KW-1185">Reference proteome</keyword>
<evidence type="ECO:0000313" key="2">
    <source>
        <dbReference type="Proteomes" id="UP001219525"/>
    </source>
</evidence>
<dbReference type="EMBL" id="JARJCW010000014">
    <property type="protein sequence ID" value="KAJ7217073.1"/>
    <property type="molecule type" value="Genomic_DNA"/>
</dbReference>
<accession>A0AAD6YFH4</accession>
<gene>
    <name evidence="1" type="ORF">GGX14DRAFT_358092</name>
</gene>
<reference evidence="1" key="1">
    <citation type="submission" date="2023-03" db="EMBL/GenBank/DDBJ databases">
        <title>Massive genome expansion in bonnet fungi (Mycena s.s.) driven by repeated elements and novel gene families across ecological guilds.</title>
        <authorList>
            <consortium name="Lawrence Berkeley National Laboratory"/>
            <person name="Harder C.B."/>
            <person name="Miyauchi S."/>
            <person name="Viragh M."/>
            <person name="Kuo A."/>
            <person name="Thoen E."/>
            <person name="Andreopoulos B."/>
            <person name="Lu D."/>
            <person name="Skrede I."/>
            <person name="Drula E."/>
            <person name="Henrissat B."/>
            <person name="Morin E."/>
            <person name="Kohler A."/>
            <person name="Barry K."/>
            <person name="LaButti K."/>
            <person name="Morin E."/>
            <person name="Salamov A."/>
            <person name="Lipzen A."/>
            <person name="Mereny Z."/>
            <person name="Hegedus B."/>
            <person name="Baldrian P."/>
            <person name="Stursova M."/>
            <person name="Weitz H."/>
            <person name="Taylor A."/>
            <person name="Grigoriev I.V."/>
            <person name="Nagy L.G."/>
            <person name="Martin F."/>
            <person name="Kauserud H."/>
        </authorList>
    </citation>
    <scope>NUCLEOTIDE SEQUENCE</scope>
    <source>
        <strain evidence="1">9144</strain>
    </source>
</reference>
<organism evidence="1 2">
    <name type="scientific">Mycena pura</name>
    <dbReference type="NCBI Taxonomy" id="153505"/>
    <lineage>
        <taxon>Eukaryota</taxon>
        <taxon>Fungi</taxon>
        <taxon>Dikarya</taxon>
        <taxon>Basidiomycota</taxon>
        <taxon>Agaricomycotina</taxon>
        <taxon>Agaricomycetes</taxon>
        <taxon>Agaricomycetidae</taxon>
        <taxon>Agaricales</taxon>
        <taxon>Marasmiineae</taxon>
        <taxon>Mycenaceae</taxon>
        <taxon>Mycena</taxon>
    </lineage>
</organism>
<protein>
    <submittedName>
        <fullName evidence="1">Uncharacterized protein</fullName>
    </submittedName>
</protein>
<proteinExistence type="predicted"/>
<dbReference type="Pfam" id="PF18759">
    <property type="entry name" value="Plavaka"/>
    <property type="match status" value="1"/>
</dbReference>
<name>A0AAD6YFH4_9AGAR</name>
<dbReference type="InterPro" id="IPR041078">
    <property type="entry name" value="Plavaka"/>
</dbReference>